<evidence type="ECO:0000256" key="11">
    <source>
        <dbReference type="ARBA" id="ARBA00023098"/>
    </source>
</evidence>
<dbReference type="NCBIfam" id="TIGR00560">
    <property type="entry name" value="pgsA"/>
    <property type="match status" value="1"/>
</dbReference>
<keyword evidence="14" id="KW-1208">Phospholipid metabolism</keyword>
<keyword evidence="9 18" id="KW-0812">Transmembrane</keyword>
<dbReference type="Pfam" id="PF01066">
    <property type="entry name" value="CDP-OH_P_transf"/>
    <property type="match status" value="1"/>
</dbReference>
<name>A0A9Q6PRZ8_PISSA</name>
<gene>
    <name evidence="20" type="primary">pgsA</name>
    <name evidence="19" type="ORF">KU39_792</name>
    <name evidence="20" type="ORF">Psal009_01110</name>
</gene>
<dbReference type="Gene3D" id="1.20.120.1760">
    <property type="match status" value="1"/>
</dbReference>
<dbReference type="InterPro" id="IPR004570">
    <property type="entry name" value="Phosphatidylglycerol_P_synth"/>
</dbReference>
<evidence type="ECO:0000256" key="2">
    <source>
        <dbReference type="ARBA" id="ARBA00004141"/>
    </source>
</evidence>
<dbReference type="FunFam" id="1.20.120.1760:FF:000008">
    <property type="entry name" value="CDP-diacylglycerol--glycerol-3-phosphate 3-phosphatidyltransferase 2"/>
    <property type="match status" value="1"/>
</dbReference>
<dbReference type="EMBL" id="CP012508">
    <property type="protein sequence ID" value="ALB21976.1"/>
    <property type="molecule type" value="Genomic_DNA"/>
</dbReference>
<reference evidence="19" key="2">
    <citation type="submission" date="2015-08" db="EMBL/GenBank/DDBJ databases">
        <title>Complete genome sequence of Piscirickettsia salmonis strain PM32597B1.</title>
        <authorList>
            <person name="Bohle H."/>
            <person name="Henriquez P."/>
            <person name="Navas E."/>
            <person name="Grothusen H."/>
            <person name="Bustamante F."/>
            <person name="Bustos P."/>
            <person name="Bustos P."/>
            <person name="Mancilla M."/>
        </authorList>
    </citation>
    <scope>NUCLEOTIDE SEQUENCE</scope>
    <source>
        <strain evidence="19">PM32597B1</strain>
    </source>
</reference>
<evidence type="ECO:0000313" key="21">
    <source>
        <dbReference type="Proteomes" id="UP000029558"/>
    </source>
</evidence>
<dbReference type="PROSITE" id="PS00379">
    <property type="entry name" value="CDP_ALCOHOL_P_TRANSF"/>
    <property type="match status" value="1"/>
</dbReference>
<evidence type="ECO:0000256" key="1">
    <source>
        <dbReference type="ARBA" id="ARBA00001936"/>
    </source>
</evidence>
<keyword evidence="7" id="KW-0444">Lipid biosynthesis</keyword>
<keyword evidence="10 18" id="KW-1133">Transmembrane helix</keyword>
<organism evidence="20 22">
    <name type="scientific">Piscirickettsia salmonis</name>
    <dbReference type="NCBI Taxonomy" id="1238"/>
    <lineage>
        <taxon>Bacteria</taxon>
        <taxon>Pseudomonadati</taxon>
        <taxon>Pseudomonadota</taxon>
        <taxon>Gammaproteobacteria</taxon>
        <taxon>Thiotrichales</taxon>
        <taxon>Piscirickettsiaceae</taxon>
        <taxon>Piscirickettsia</taxon>
    </lineage>
</organism>
<evidence type="ECO:0000256" key="17">
    <source>
        <dbReference type="RuleBase" id="RU003750"/>
    </source>
</evidence>
<keyword evidence="12 18" id="KW-0472">Membrane</keyword>
<keyword evidence="8 17" id="KW-0808">Transferase</keyword>
<dbReference type="Proteomes" id="UP000422232">
    <property type="component" value="Chromosome"/>
</dbReference>
<dbReference type="GO" id="GO:0008444">
    <property type="term" value="F:CDP-diacylglycerol-glycerol-3-phosphate 3-phosphatidyltransferase activity"/>
    <property type="evidence" value="ECO:0007669"/>
    <property type="project" value="UniProtKB-UniRule"/>
</dbReference>
<dbReference type="InterPro" id="IPR050324">
    <property type="entry name" value="CDP-alcohol_PTase-I"/>
</dbReference>
<dbReference type="InterPro" id="IPR000462">
    <property type="entry name" value="CDP-OH_P_trans"/>
</dbReference>
<keyword evidence="22" id="KW-1185">Reference proteome</keyword>
<dbReference type="AlphaFoldDB" id="A0A9Q6PRZ8"/>
<dbReference type="EMBL" id="CP038908">
    <property type="protein sequence ID" value="QGO05229.1"/>
    <property type="molecule type" value="Genomic_DNA"/>
</dbReference>
<dbReference type="GO" id="GO:0050793">
    <property type="term" value="P:regulation of developmental process"/>
    <property type="evidence" value="ECO:0007669"/>
    <property type="project" value="UniProtKB-ARBA"/>
</dbReference>
<dbReference type="GO" id="GO:0046474">
    <property type="term" value="P:glycerophospholipid biosynthetic process"/>
    <property type="evidence" value="ECO:0007669"/>
    <property type="project" value="TreeGrafter"/>
</dbReference>
<evidence type="ECO:0000256" key="18">
    <source>
        <dbReference type="SAM" id="Phobius"/>
    </source>
</evidence>
<evidence type="ECO:0000313" key="20">
    <source>
        <dbReference type="EMBL" id="QGO05229.1"/>
    </source>
</evidence>
<evidence type="ECO:0000256" key="8">
    <source>
        <dbReference type="ARBA" id="ARBA00022679"/>
    </source>
</evidence>
<evidence type="ECO:0000256" key="14">
    <source>
        <dbReference type="ARBA" id="ARBA00023264"/>
    </source>
</evidence>
<keyword evidence="11" id="KW-0443">Lipid metabolism</keyword>
<evidence type="ECO:0000256" key="10">
    <source>
        <dbReference type="ARBA" id="ARBA00022989"/>
    </source>
</evidence>
<evidence type="ECO:0000256" key="16">
    <source>
        <dbReference type="NCBIfam" id="TIGR00560"/>
    </source>
</evidence>
<feature type="transmembrane region" description="Helical" evidence="18">
    <location>
        <begin position="159"/>
        <end position="181"/>
    </location>
</feature>
<evidence type="ECO:0000256" key="12">
    <source>
        <dbReference type="ARBA" id="ARBA00023136"/>
    </source>
</evidence>
<evidence type="ECO:0000313" key="22">
    <source>
        <dbReference type="Proteomes" id="UP000422232"/>
    </source>
</evidence>
<dbReference type="PIRSF" id="PIRSF000847">
    <property type="entry name" value="Phos_ph_gly_syn"/>
    <property type="match status" value="1"/>
</dbReference>
<reference evidence="20 22" key="3">
    <citation type="submission" date="2019-04" db="EMBL/GenBank/DDBJ databases">
        <title>Complete genome sequencing of Piscirickettsia salmonis strain Psal-009.</title>
        <authorList>
            <person name="Schober I."/>
            <person name="Bunk B."/>
            <person name="Sproer C."/>
            <person name="Carril G.P."/>
            <person name="Riedel T."/>
            <person name="Flores-Herrera P.A."/>
            <person name="Nourdin-Galindo G."/>
            <person name="Marshall S.H."/>
            <person name="Overmann J."/>
        </authorList>
    </citation>
    <scope>NUCLEOTIDE SEQUENCE [LARGE SCALE GENOMIC DNA]</scope>
    <source>
        <strain evidence="20 22">Psal-009</strain>
    </source>
</reference>
<dbReference type="EC" id="2.7.8.5" evidence="5 16"/>
<comment type="pathway">
    <text evidence="3">Phospholipid metabolism; phosphatidylglycerol biosynthesis; phosphatidylglycerol from CDP-diacylglycerol: step 1/2.</text>
</comment>
<comment type="catalytic activity">
    <reaction evidence="15">
        <text>a CDP-1,2-diacyl-sn-glycerol + sn-glycerol 3-phosphate = a 1,2-diacyl-sn-glycero-3-phospho-(1'-sn-glycero-3'-phosphate) + CMP + H(+)</text>
        <dbReference type="Rhea" id="RHEA:12593"/>
        <dbReference type="ChEBI" id="CHEBI:15378"/>
        <dbReference type="ChEBI" id="CHEBI:57597"/>
        <dbReference type="ChEBI" id="CHEBI:58332"/>
        <dbReference type="ChEBI" id="CHEBI:60110"/>
        <dbReference type="ChEBI" id="CHEBI:60377"/>
        <dbReference type="EC" id="2.7.8.5"/>
    </reaction>
</comment>
<evidence type="ECO:0000256" key="7">
    <source>
        <dbReference type="ARBA" id="ARBA00022516"/>
    </source>
</evidence>
<dbReference type="PANTHER" id="PTHR14269:SF62">
    <property type="entry name" value="CDP-DIACYLGLYCEROL--GLYCEROL-3-PHOSPHATE 3-PHOSPHATIDYLTRANSFERASE 1, CHLOROPLASTIC"/>
    <property type="match status" value="1"/>
</dbReference>
<evidence type="ECO:0000256" key="4">
    <source>
        <dbReference type="ARBA" id="ARBA00010441"/>
    </source>
</evidence>
<evidence type="ECO:0000256" key="9">
    <source>
        <dbReference type="ARBA" id="ARBA00022692"/>
    </source>
</evidence>
<dbReference type="PANTHER" id="PTHR14269">
    <property type="entry name" value="CDP-DIACYLGLYCEROL--GLYCEROL-3-PHOSPHATE 3-PHOSPHATIDYLTRANSFERASE-RELATED"/>
    <property type="match status" value="1"/>
</dbReference>
<dbReference type="GO" id="GO:0005737">
    <property type="term" value="C:cytoplasm"/>
    <property type="evidence" value="ECO:0007669"/>
    <property type="project" value="UniProtKB-ARBA"/>
</dbReference>
<sequence>MMRMRLPNILTLLRMVLIPVFILIYYLPFTWAPLATAIIFAVAAVTDWLDGFLARRWNQTSAFGAFLDPVADKLIVAVALVLLVSTFASAWFALPAAVIMCREILVSALREWMAELGKRAAVKVSHIGKVKTVAQMIALLVLLVQKAPAQGWQVWDWPIWFGVALMYVAAALTLYSMVIYIKSAWSDLTYSM</sequence>
<reference evidence="19 21" key="1">
    <citation type="journal article" date="2014" name="Genome Announc.">
        <title>Comparative Genome Analysis of Two Isolates of the Fish Pathogen Piscirickettsia salmonis from Different Hosts Reveals Major Differences in Virulence-Associated Secretion Systems.</title>
        <authorList>
            <person name="Bohle H."/>
            <person name="Henriquez P."/>
            <person name="Grothusen H."/>
            <person name="Navas E."/>
            <person name="Sandoval A."/>
            <person name="Bustamante F."/>
            <person name="Bustos P."/>
            <person name="Mancilla M."/>
        </authorList>
    </citation>
    <scope>NUCLEOTIDE SEQUENCE [LARGE SCALE GENOMIC DNA]</scope>
    <source>
        <strain evidence="21">B1-32597</strain>
        <strain evidence="19">PM32597B1</strain>
    </source>
</reference>
<proteinExistence type="inferred from homology"/>
<protein>
    <recommendedName>
        <fullName evidence="6 16">CDP-diacylglycerol--glycerol-3-phosphate 3-phosphatidyltransferase</fullName>
        <ecNumber evidence="5 16">2.7.8.5</ecNumber>
    </recommendedName>
</protein>
<evidence type="ECO:0000256" key="15">
    <source>
        <dbReference type="ARBA" id="ARBA00048586"/>
    </source>
</evidence>
<dbReference type="InterPro" id="IPR043130">
    <property type="entry name" value="CDP-OH_PTrfase_TM_dom"/>
</dbReference>
<evidence type="ECO:0000256" key="6">
    <source>
        <dbReference type="ARBA" id="ARBA00014944"/>
    </source>
</evidence>
<dbReference type="InterPro" id="IPR048254">
    <property type="entry name" value="CDP_ALCOHOL_P_TRANSF_CS"/>
</dbReference>
<evidence type="ECO:0000313" key="19">
    <source>
        <dbReference type="EMBL" id="ALB21976.1"/>
    </source>
</evidence>
<comment type="cofactor">
    <cofactor evidence="1">
        <name>Mn(2+)</name>
        <dbReference type="ChEBI" id="CHEBI:29035"/>
    </cofactor>
</comment>
<accession>A0A9Q6PRZ8</accession>
<comment type="similarity">
    <text evidence="4 17">Belongs to the CDP-alcohol phosphatidyltransferase class-I family.</text>
</comment>
<evidence type="ECO:0000256" key="5">
    <source>
        <dbReference type="ARBA" id="ARBA00013170"/>
    </source>
</evidence>
<keyword evidence="13" id="KW-0594">Phospholipid biosynthesis</keyword>
<dbReference type="Proteomes" id="UP000029558">
    <property type="component" value="Chromosome"/>
</dbReference>
<evidence type="ECO:0000256" key="13">
    <source>
        <dbReference type="ARBA" id="ARBA00023209"/>
    </source>
</evidence>
<evidence type="ECO:0000256" key="3">
    <source>
        <dbReference type="ARBA" id="ARBA00005042"/>
    </source>
</evidence>
<dbReference type="GO" id="GO:0036094">
    <property type="term" value="F:small molecule binding"/>
    <property type="evidence" value="ECO:0007669"/>
    <property type="project" value="UniProtKB-ARBA"/>
</dbReference>
<dbReference type="GO" id="GO:0005886">
    <property type="term" value="C:plasma membrane"/>
    <property type="evidence" value="ECO:0007669"/>
    <property type="project" value="TreeGrafter"/>
</dbReference>
<comment type="subcellular location">
    <subcellularLocation>
        <location evidence="2">Membrane</location>
        <topology evidence="2">Multi-pass membrane protein</topology>
    </subcellularLocation>
</comment>
<feature type="transmembrane region" description="Helical" evidence="18">
    <location>
        <begin position="130"/>
        <end position="147"/>
    </location>
</feature>